<comment type="caution">
    <text evidence="14">The sequence shown here is derived from an EMBL/GenBank/DDBJ whole genome shotgun (WGS) entry which is preliminary data.</text>
</comment>
<keyword evidence="8 11" id="KW-0862">Zinc</keyword>
<evidence type="ECO:0000256" key="8">
    <source>
        <dbReference type="ARBA" id="ARBA00022833"/>
    </source>
</evidence>
<sequence>MDSVQNLHDHESESESNEDLTIKQKPDVGPVHSTESSSGESSFNCSICFESAHDPVVTLCGHLYCWACIFRWLHVQTSSSEPGHQQACPVCKASISDSSMVPLYCNAPSHTESNPRNSRRDAIPPRPTSFGLQLANQLPSNIFPSPPPAFHHQQYFSDPHGNYSAIASSNLVSTTMAGIINPTIGLLGELVNPRMSGNPGAGVLAFPLPTSYAVVWQNNPRARRQEVQLDKSLNRVSIFLFCGLILCLLLF</sequence>
<accession>A0AAW1HDC3</accession>
<dbReference type="EMBL" id="JBDFQZ010000012">
    <property type="protein sequence ID" value="KAK9674041.1"/>
    <property type="molecule type" value="Genomic_DNA"/>
</dbReference>
<dbReference type="Gene3D" id="3.30.40.10">
    <property type="entry name" value="Zinc/RING finger domain, C3HC4 (zinc finger)"/>
    <property type="match status" value="1"/>
</dbReference>
<comment type="function">
    <text evidence="11">E3 ubiquitin-protein ligase.</text>
</comment>
<dbReference type="PANTHER" id="PTHR12313">
    <property type="entry name" value="E3 UBIQUITIN-PROTEIN LIGASE RNF5-RELATED"/>
    <property type="match status" value="1"/>
</dbReference>
<dbReference type="GO" id="GO:0006511">
    <property type="term" value="P:ubiquitin-dependent protein catabolic process"/>
    <property type="evidence" value="ECO:0007669"/>
    <property type="project" value="UniProtKB-UniRule"/>
</dbReference>
<evidence type="ECO:0000256" key="3">
    <source>
        <dbReference type="ARBA" id="ARBA00004906"/>
    </source>
</evidence>
<dbReference type="AlphaFoldDB" id="A0AAW1HDC3"/>
<comment type="pathway">
    <text evidence="3 11">Protein modification; protein ubiquitination.</text>
</comment>
<dbReference type="PROSITE" id="PS00518">
    <property type="entry name" value="ZF_RING_1"/>
    <property type="match status" value="1"/>
</dbReference>
<keyword evidence="15" id="KW-1185">Reference proteome</keyword>
<evidence type="ECO:0000256" key="1">
    <source>
        <dbReference type="ARBA" id="ARBA00000900"/>
    </source>
</evidence>
<keyword evidence="4 11" id="KW-0808">Transferase</keyword>
<evidence type="ECO:0000256" key="9">
    <source>
        <dbReference type="ARBA" id="ARBA00023136"/>
    </source>
</evidence>
<protein>
    <recommendedName>
        <fullName evidence="11">E3 ubiquitin-protein ligase RMA</fullName>
        <ecNumber evidence="11">2.3.2.27</ecNumber>
    </recommendedName>
    <alternativeName>
        <fullName evidence="11">Protein RING membrane-anchor</fullName>
    </alternativeName>
    <alternativeName>
        <fullName evidence="11">RING-type E3 ubiquitin transferase RMA</fullName>
    </alternativeName>
</protein>
<evidence type="ECO:0000256" key="12">
    <source>
        <dbReference type="SAM" id="MobiDB-lite"/>
    </source>
</evidence>
<keyword evidence="5 11" id="KW-0479">Metal-binding</keyword>
<feature type="domain" description="RING-type" evidence="13">
    <location>
        <begin position="45"/>
        <end position="92"/>
    </location>
</feature>
<dbReference type="EC" id="2.3.2.27" evidence="11"/>
<evidence type="ECO:0000256" key="2">
    <source>
        <dbReference type="ARBA" id="ARBA00004308"/>
    </source>
</evidence>
<proteinExistence type="predicted"/>
<dbReference type="Pfam" id="PF13445">
    <property type="entry name" value="zf-RING_UBOX"/>
    <property type="match status" value="1"/>
</dbReference>
<organism evidence="14 15">
    <name type="scientific">Saponaria officinalis</name>
    <name type="common">Common soapwort</name>
    <name type="synonym">Lychnis saponaria</name>
    <dbReference type="NCBI Taxonomy" id="3572"/>
    <lineage>
        <taxon>Eukaryota</taxon>
        <taxon>Viridiplantae</taxon>
        <taxon>Streptophyta</taxon>
        <taxon>Embryophyta</taxon>
        <taxon>Tracheophyta</taxon>
        <taxon>Spermatophyta</taxon>
        <taxon>Magnoliopsida</taxon>
        <taxon>eudicotyledons</taxon>
        <taxon>Gunneridae</taxon>
        <taxon>Pentapetalae</taxon>
        <taxon>Caryophyllales</taxon>
        <taxon>Caryophyllaceae</taxon>
        <taxon>Caryophylleae</taxon>
        <taxon>Saponaria</taxon>
    </lineage>
</organism>
<evidence type="ECO:0000313" key="14">
    <source>
        <dbReference type="EMBL" id="KAK9674042.1"/>
    </source>
</evidence>
<keyword evidence="6 10" id="KW-0863">Zinc-finger</keyword>
<keyword evidence="11" id="KW-0256">Endoplasmic reticulum</keyword>
<evidence type="ECO:0000313" key="15">
    <source>
        <dbReference type="Proteomes" id="UP001443914"/>
    </source>
</evidence>
<feature type="region of interest" description="Disordered" evidence="12">
    <location>
        <begin position="1"/>
        <end position="39"/>
    </location>
</feature>
<evidence type="ECO:0000256" key="11">
    <source>
        <dbReference type="RuleBase" id="RU369090"/>
    </source>
</evidence>
<evidence type="ECO:0000256" key="5">
    <source>
        <dbReference type="ARBA" id="ARBA00022723"/>
    </source>
</evidence>
<evidence type="ECO:0000256" key="6">
    <source>
        <dbReference type="ARBA" id="ARBA00022771"/>
    </source>
</evidence>
<feature type="region of interest" description="Disordered" evidence="12">
    <location>
        <begin position="106"/>
        <end position="128"/>
    </location>
</feature>
<dbReference type="InterPro" id="IPR027370">
    <property type="entry name" value="Znf-RING_euk"/>
</dbReference>
<dbReference type="Proteomes" id="UP001443914">
    <property type="component" value="Unassembled WGS sequence"/>
</dbReference>
<comment type="catalytic activity">
    <reaction evidence="1 11">
        <text>S-ubiquitinyl-[E2 ubiquitin-conjugating enzyme]-L-cysteine + [acceptor protein]-L-lysine = [E2 ubiquitin-conjugating enzyme]-L-cysteine + N(6)-ubiquitinyl-[acceptor protein]-L-lysine.</text>
        <dbReference type="EC" id="2.3.2.27"/>
    </reaction>
</comment>
<name>A0AAW1HDC3_SAPOF</name>
<comment type="domain">
    <text evidence="11">The RING-type zinc finger domain is responsible for E3 ligase activity.</text>
</comment>
<dbReference type="PROSITE" id="PS50089">
    <property type="entry name" value="ZF_RING_2"/>
    <property type="match status" value="1"/>
</dbReference>
<evidence type="ECO:0000256" key="10">
    <source>
        <dbReference type="PROSITE-ProRule" id="PRU00175"/>
    </source>
</evidence>
<evidence type="ECO:0000259" key="13">
    <source>
        <dbReference type="PROSITE" id="PS50089"/>
    </source>
</evidence>
<dbReference type="GO" id="GO:0061630">
    <property type="term" value="F:ubiquitin protein ligase activity"/>
    <property type="evidence" value="ECO:0007669"/>
    <property type="project" value="UniProtKB-UniRule"/>
</dbReference>
<dbReference type="SUPFAM" id="SSF57850">
    <property type="entry name" value="RING/U-box"/>
    <property type="match status" value="1"/>
</dbReference>
<dbReference type="InterPro" id="IPR013083">
    <property type="entry name" value="Znf_RING/FYVE/PHD"/>
</dbReference>
<dbReference type="GO" id="GO:0008270">
    <property type="term" value="F:zinc ion binding"/>
    <property type="evidence" value="ECO:0007669"/>
    <property type="project" value="UniProtKB-KW"/>
</dbReference>
<keyword evidence="9" id="KW-0472">Membrane</keyword>
<gene>
    <name evidence="14" type="ORF">RND81_12G207000</name>
</gene>
<dbReference type="EMBL" id="JBDFQZ010000012">
    <property type="protein sequence ID" value="KAK9674042.1"/>
    <property type="molecule type" value="Genomic_DNA"/>
</dbReference>
<dbReference type="InterPro" id="IPR001841">
    <property type="entry name" value="Znf_RING"/>
</dbReference>
<dbReference type="InterPro" id="IPR045103">
    <property type="entry name" value="RNF5/RNF185-like"/>
</dbReference>
<keyword evidence="7 11" id="KW-0833">Ubl conjugation pathway</keyword>
<dbReference type="GO" id="GO:0005789">
    <property type="term" value="C:endoplasmic reticulum membrane"/>
    <property type="evidence" value="ECO:0007669"/>
    <property type="project" value="UniProtKB-SubCell"/>
</dbReference>
<dbReference type="SMART" id="SM00184">
    <property type="entry name" value="RING"/>
    <property type="match status" value="1"/>
</dbReference>
<evidence type="ECO:0000256" key="7">
    <source>
        <dbReference type="ARBA" id="ARBA00022786"/>
    </source>
</evidence>
<dbReference type="InterPro" id="IPR017907">
    <property type="entry name" value="Znf_RING_CS"/>
</dbReference>
<evidence type="ECO:0000256" key="4">
    <source>
        <dbReference type="ARBA" id="ARBA00022679"/>
    </source>
</evidence>
<comment type="subcellular location">
    <subcellularLocation>
        <location evidence="2">Endomembrane system</location>
    </subcellularLocation>
    <subcellularLocation>
        <location evidence="11">Endoplasmic reticulum membrane</location>
        <topology evidence="11">Single-pass type IV membrane protein</topology>
    </subcellularLocation>
</comment>
<reference evidence="14 15" key="1">
    <citation type="submission" date="2024-03" db="EMBL/GenBank/DDBJ databases">
        <title>WGS assembly of Saponaria officinalis var. Norfolk2.</title>
        <authorList>
            <person name="Jenkins J."/>
            <person name="Shu S."/>
            <person name="Grimwood J."/>
            <person name="Barry K."/>
            <person name="Goodstein D."/>
            <person name="Schmutz J."/>
            <person name="Leebens-Mack J."/>
            <person name="Osbourn A."/>
        </authorList>
    </citation>
    <scope>NUCLEOTIDE SEQUENCE [LARGE SCALE GENOMIC DNA]</scope>
    <source>
        <strain evidence="15">cv. Norfolk2</strain>
        <strain evidence="14">JIC</strain>
        <tissue evidence="14">Leaf</tissue>
    </source>
</reference>